<dbReference type="InterPro" id="IPR024066">
    <property type="entry name" value="RGS_subdom1/3"/>
</dbReference>
<feature type="region of interest" description="Disordered" evidence="2">
    <location>
        <begin position="1139"/>
        <end position="1161"/>
    </location>
</feature>
<feature type="compositionally biased region" description="Basic and acidic residues" evidence="2">
    <location>
        <begin position="1035"/>
        <end position="1050"/>
    </location>
</feature>
<dbReference type="InterPro" id="IPR003116">
    <property type="entry name" value="RBD_dom"/>
</dbReference>
<dbReference type="GO" id="GO:0005096">
    <property type="term" value="F:GTPase activator activity"/>
    <property type="evidence" value="ECO:0007669"/>
    <property type="project" value="UniProtKB-KW"/>
</dbReference>
<dbReference type="SMART" id="SM00455">
    <property type="entry name" value="RBD"/>
    <property type="match status" value="2"/>
</dbReference>
<evidence type="ECO:0000259" key="4">
    <source>
        <dbReference type="PROSITE" id="PS50898"/>
    </source>
</evidence>
<dbReference type="SUPFAM" id="SSF48097">
    <property type="entry name" value="Regulator of G-protein signaling, RGS"/>
    <property type="match status" value="1"/>
</dbReference>
<dbReference type="Gene3D" id="1.10.167.10">
    <property type="entry name" value="Regulator of G-protein Signalling 4, domain 2"/>
    <property type="match status" value="1"/>
</dbReference>
<feature type="compositionally biased region" description="Polar residues" evidence="2">
    <location>
        <begin position="997"/>
        <end position="1012"/>
    </location>
</feature>
<feature type="domain" description="RBD" evidence="4">
    <location>
        <begin position="799"/>
        <end position="869"/>
    </location>
</feature>
<dbReference type="PANTHER" id="PTHR45945">
    <property type="entry name" value="REGULATOR OF G-PROTEIN SIGNALING LOCO"/>
    <property type="match status" value="1"/>
</dbReference>
<dbReference type="FunFam" id="1.10.167.10:FF:000001">
    <property type="entry name" value="Putative regulator of g-protein signaling 12"/>
    <property type="match status" value="1"/>
</dbReference>
<dbReference type="SUPFAM" id="SSF54236">
    <property type="entry name" value="Ubiquitin-like"/>
    <property type="match status" value="2"/>
</dbReference>
<dbReference type="STRING" id="37001.A0A1A9WJ25"/>
<dbReference type="PROSITE" id="PS50898">
    <property type="entry name" value="RBD"/>
    <property type="match status" value="2"/>
</dbReference>
<keyword evidence="1" id="KW-0343">GTPase activation</keyword>
<feature type="compositionally biased region" description="Basic residues" evidence="2">
    <location>
        <begin position="641"/>
        <end position="653"/>
    </location>
</feature>
<feature type="domain" description="RBD" evidence="4">
    <location>
        <begin position="728"/>
        <end position="798"/>
    </location>
</feature>
<dbReference type="PROSITE" id="PS50132">
    <property type="entry name" value="RGS"/>
    <property type="match status" value="1"/>
</dbReference>
<protein>
    <recommendedName>
        <fullName evidence="7">RGS domain-containing protein</fullName>
    </recommendedName>
</protein>
<dbReference type="CDD" id="cd17067">
    <property type="entry name" value="RBD2_RGS12_like"/>
    <property type="match status" value="1"/>
</dbReference>
<feature type="region of interest" description="Disordered" evidence="2">
    <location>
        <begin position="987"/>
        <end position="1012"/>
    </location>
</feature>
<evidence type="ECO:0000256" key="2">
    <source>
        <dbReference type="SAM" id="MobiDB-lite"/>
    </source>
</evidence>
<dbReference type="GO" id="GO:0008277">
    <property type="term" value="P:regulation of G protein-coupled receptor signaling pathway"/>
    <property type="evidence" value="ECO:0007669"/>
    <property type="project" value="TreeGrafter"/>
</dbReference>
<proteinExistence type="predicted"/>
<dbReference type="GO" id="GO:0005886">
    <property type="term" value="C:plasma membrane"/>
    <property type="evidence" value="ECO:0007669"/>
    <property type="project" value="TreeGrafter"/>
</dbReference>
<dbReference type="InterPro" id="IPR036305">
    <property type="entry name" value="RGS_sf"/>
</dbReference>
<evidence type="ECO:0008006" key="7">
    <source>
        <dbReference type="Google" id="ProtNLM"/>
    </source>
</evidence>
<dbReference type="Pfam" id="PF00615">
    <property type="entry name" value="RGS"/>
    <property type="match status" value="1"/>
</dbReference>
<name>A0A1A9WJ25_9MUSC</name>
<feature type="region of interest" description="Disordered" evidence="2">
    <location>
        <begin position="1"/>
        <end position="29"/>
    </location>
</feature>
<dbReference type="AlphaFoldDB" id="A0A1A9WJ25"/>
<feature type="region of interest" description="Disordered" evidence="2">
    <location>
        <begin position="1091"/>
        <end position="1115"/>
    </location>
</feature>
<feature type="compositionally biased region" description="Polar residues" evidence="2">
    <location>
        <begin position="664"/>
        <end position="673"/>
    </location>
</feature>
<dbReference type="VEuPathDB" id="VectorBase:GBRI021663"/>
<dbReference type="PRINTS" id="PR01301">
    <property type="entry name" value="RGSPROTEIN"/>
</dbReference>
<dbReference type="InterPro" id="IPR029071">
    <property type="entry name" value="Ubiquitin-like_domsf"/>
</dbReference>
<evidence type="ECO:0000313" key="6">
    <source>
        <dbReference type="Proteomes" id="UP000091820"/>
    </source>
</evidence>
<feature type="region of interest" description="Disordered" evidence="2">
    <location>
        <begin position="622"/>
        <end position="673"/>
    </location>
</feature>
<dbReference type="CDD" id="cd01817">
    <property type="entry name" value="RBD1_RGS12_like"/>
    <property type="match status" value="1"/>
</dbReference>
<dbReference type="Pfam" id="PF02196">
    <property type="entry name" value="RBD"/>
    <property type="match status" value="1"/>
</dbReference>
<reference evidence="6" key="1">
    <citation type="submission" date="2014-03" db="EMBL/GenBank/DDBJ databases">
        <authorList>
            <person name="Aksoy S."/>
            <person name="Warren W."/>
            <person name="Wilson R.K."/>
        </authorList>
    </citation>
    <scope>NUCLEOTIDE SEQUENCE [LARGE SCALE GENOMIC DNA]</scope>
    <source>
        <strain evidence="6">IAEA</strain>
    </source>
</reference>
<dbReference type="EnsemblMetazoa" id="GBRI021663-RA">
    <property type="protein sequence ID" value="GBRI021663-PA"/>
    <property type="gene ID" value="GBRI021663"/>
</dbReference>
<feature type="compositionally biased region" description="Polar residues" evidence="2">
    <location>
        <begin position="1"/>
        <end position="14"/>
    </location>
</feature>
<dbReference type="SMART" id="SM00315">
    <property type="entry name" value="RGS"/>
    <property type="match status" value="1"/>
</dbReference>
<feature type="region of interest" description="Disordered" evidence="2">
    <location>
        <begin position="1035"/>
        <end position="1069"/>
    </location>
</feature>
<dbReference type="GO" id="GO:0005634">
    <property type="term" value="C:nucleus"/>
    <property type="evidence" value="ECO:0007669"/>
    <property type="project" value="TreeGrafter"/>
</dbReference>
<dbReference type="InterPro" id="IPR016137">
    <property type="entry name" value="RGS"/>
</dbReference>
<dbReference type="InterPro" id="IPR044926">
    <property type="entry name" value="RGS_subdomain_2"/>
</dbReference>
<dbReference type="PANTHER" id="PTHR45945:SF3">
    <property type="entry name" value="REGULATOR OF G-PROTEIN SIGNALING LOCO"/>
    <property type="match status" value="1"/>
</dbReference>
<evidence type="ECO:0000313" key="5">
    <source>
        <dbReference type="EnsemblMetazoa" id="GBRI021663-PA"/>
    </source>
</evidence>
<evidence type="ECO:0000259" key="3">
    <source>
        <dbReference type="PROSITE" id="PS50132"/>
    </source>
</evidence>
<organism evidence="5 6">
    <name type="scientific">Glossina brevipalpis</name>
    <dbReference type="NCBI Taxonomy" id="37001"/>
    <lineage>
        <taxon>Eukaryota</taxon>
        <taxon>Metazoa</taxon>
        <taxon>Ecdysozoa</taxon>
        <taxon>Arthropoda</taxon>
        <taxon>Hexapoda</taxon>
        <taxon>Insecta</taxon>
        <taxon>Pterygota</taxon>
        <taxon>Neoptera</taxon>
        <taxon>Endopterygota</taxon>
        <taxon>Diptera</taxon>
        <taxon>Brachycera</taxon>
        <taxon>Muscomorpha</taxon>
        <taxon>Hippoboscoidea</taxon>
        <taxon>Glossinidae</taxon>
        <taxon>Glossina</taxon>
    </lineage>
</organism>
<dbReference type="GO" id="GO:0007165">
    <property type="term" value="P:signal transduction"/>
    <property type="evidence" value="ECO:0007669"/>
    <property type="project" value="InterPro"/>
</dbReference>
<feature type="domain" description="RGS" evidence="3">
    <location>
        <begin position="481"/>
        <end position="597"/>
    </location>
</feature>
<keyword evidence="6" id="KW-1185">Reference proteome</keyword>
<dbReference type="InterPro" id="IPR046995">
    <property type="entry name" value="RGS10/12/14-like"/>
</dbReference>
<feature type="compositionally biased region" description="Basic and acidic residues" evidence="2">
    <location>
        <begin position="654"/>
        <end position="663"/>
    </location>
</feature>
<dbReference type="Gene3D" id="3.10.20.90">
    <property type="entry name" value="Phosphatidylinositol 3-kinase Catalytic Subunit, Chain A, domain 1"/>
    <property type="match status" value="2"/>
</dbReference>
<dbReference type="Gene3D" id="1.10.196.10">
    <property type="match status" value="1"/>
</dbReference>
<accession>A0A1A9WJ25</accession>
<dbReference type="Proteomes" id="UP000091820">
    <property type="component" value="Unassembled WGS sequence"/>
</dbReference>
<reference evidence="5" key="2">
    <citation type="submission" date="2020-05" db="UniProtKB">
        <authorList>
            <consortium name="EnsemblMetazoa"/>
        </authorList>
    </citation>
    <scope>IDENTIFICATION</scope>
    <source>
        <strain evidence="5">IAEA</strain>
    </source>
</reference>
<evidence type="ECO:0000256" key="1">
    <source>
        <dbReference type="ARBA" id="ARBA00022468"/>
    </source>
</evidence>
<sequence length="1191" mass="133671">MVKHSMQSLSSHNNTTPSPPPSPSTMLNAKKSKINNTNIILHHVNHNHNNNIIQKMCIKSPKSSSFNKIIERFVQSIIQINDSANFDNSFEIKGIQGCTSTTSNRLEENRCAITKNQTELMRFAREFEICQINNDTSNQSTPKTSPYLCRKAKALYENLFNKTTSSRESSPKPANNIKRCAIVCDNDDDDDDDSNDMDPLAFHRTYSERSSSRSTKVLQLFTNKKITLNKSNCNENFTNQTSPVLMRSHKGNDNFINCSDIEEYIEYHQDDDENDLNDNNNCLDTTYELLPPLVPTFKVTPPKYTSSRTSSQSATAELAQFLRSSFHAKRANITRLRRSLSDTNSFQNVDVVNIKQLKTPPSPIPCLAAKKQILVNITNYRNRENTATHHCSLNSNTSPFRRGWGPSLLRLSSPSKDTLQHKSHSTTLVHRAASMTTTTANDVYNTKNLLDVNKSEYHKQDDNNSLPSSRRVGSVASWAIAFEQLLEHPAGLKAFAEFLKLEYSAENIYFWISCEHYRNVENESERVEQAKNIFYKHLANGSSEPVNVDSQARNLSEVALNSAQRDIFVPAQKQIFNLMKFDSYPRFIRSNLYRSCLQAEENGEPLPLNGDNLDDLFKTSSLSSNSSKLKKSASNAEDRRRKSLLPWHRKTRSKSRERVDDMNQRSTESISTNLTNVGNNTLFVPPSKIPLIAGSSIRHSAVNDFQSSRSSVSSLDNLPILPLDTVCALCRVKFTDGATTIVQTKSGETVGQLVERLLEKRGIRYRFYDVIIKGNNKSLDLQASTQEIAGKEIEVEQRAAFKLDLPNPKVISVKSKPKKLLHEVVKPILSKYNYEIETVEVLRRDTQEKIDLMQPVTAVDGQRLQIIPLPTIKSESSNYLNDEITKKLSTTNQMKNITYPATIISQQAANVVASRKGINILTKFTNPLPQSNIKEITNKIFKDVMQKNQQETANSTQAADQISLKSDGCNSNSSSVFDLACGKPNSTSSLPLKAKRTSTSSQHSTDLSQTNIKKPIIAKMKAGVKLQVTERVNENQEHTLESPKKEHQLPRAEVQQKSNDLNIEQPKSDKDLSAQLRQVRANLLTITKNNLPASTANSDDSLKTMEKPQPVPRLSVTNNKVKSTTISLNVKGTITENSRQLTDNIEDPNAINRDPPPLPPKPKVLPTKPPNWGVNIVNMTKTTSPTTIIPN</sequence>
<feature type="compositionally biased region" description="Low complexity" evidence="2">
    <location>
        <begin position="622"/>
        <end position="635"/>
    </location>
</feature>
<dbReference type="GO" id="GO:0005737">
    <property type="term" value="C:cytoplasm"/>
    <property type="evidence" value="ECO:0007669"/>
    <property type="project" value="TreeGrafter"/>
</dbReference>